<dbReference type="AlphaFoldDB" id="A0A9N7Z4F0"/>
<keyword evidence="3" id="KW-1185">Reference proteome</keyword>
<proteinExistence type="predicted"/>
<sequence>MYQGLDISKGRSVAKPKNRKCCSPSSYPAHQPPSFFLMHATPPSFVHILFLYQSIISISPPCQCKMEPILFTAVLPDQAHLSEDSAESPHLSGPIEGIQWRDRWARAAAGGAVAPSPSSPRRRRLSVRHREVLIRWRLTASLVRGLSFSWTAGRCPSPVRKAGRWRGLGTRSAAATLDACRALLADHLSYGDRWGNPLFARGGTLRCASAGA</sequence>
<dbReference type="EMBL" id="CADEAL010004244">
    <property type="protein sequence ID" value="CAB1455203.1"/>
    <property type="molecule type" value="Genomic_DNA"/>
</dbReference>
<feature type="region of interest" description="Disordered" evidence="1">
    <location>
        <begin position="1"/>
        <end position="25"/>
    </location>
</feature>
<evidence type="ECO:0000313" key="2">
    <source>
        <dbReference type="EMBL" id="CAB1455203.1"/>
    </source>
</evidence>
<comment type="caution">
    <text evidence="2">The sequence shown here is derived from an EMBL/GenBank/DDBJ whole genome shotgun (WGS) entry which is preliminary data.</text>
</comment>
<evidence type="ECO:0000313" key="3">
    <source>
        <dbReference type="Proteomes" id="UP001153269"/>
    </source>
</evidence>
<evidence type="ECO:0000256" key="1">
    <source>
        <dbReference type="SAM" id="MobiDB-lite"/>
    </source>
</evidence>
<name>A0A9N7Z4F0_PLEPL</name>
<accession>A0A9N7Z4F0</accession>
<protein>
    <submittedName>
        <fullName evidence="2">Uncharacterized protein</fullName>
    </submittedName>
</protein>
<dbReference type="Proteomes" id="UP001153269">
    <property type="component" value="Unassembled WGS sequence"/>
</dbReference>
<reference evidence="2" key="1">
    <citation type="submission" date="2020-03" db="EMBL/GenBank/DDBJ databases">
        <authorList>
            <person name="Weist P."/>
        </authorList>
    </citation>
    <scope>NUCLEOTIDE SEQUENCE</scope>
</reference>
<gene>
    <name evidence="2" type="ORF">PLEPLA_LOCUS42974</name>
</gene>
<organism evidence="2 3">
    <name type="scientific">Pleuronectes platessa</name>
    <name type="common">European plaice</name>
    <dbReference type="NCBI Taxonomy" id="8262"/>
    <lineage>
        <taxon>Eukaryota</taxon>
        <taxon>Metazoa</taxon>
        <taxon>Chordata</taxon>
        <taxon>Craniata</taxon>
        <taxon>Vertebrata</taxon>
        <taxon>Euteleostomi</taxon>
        <taxon>Actinopterygii</taxon>
        <taxon>Neopterygii</taxon>
        <taxon>Teleostei</taxon>
        <taxon>Neoteleostei</taxon>
        <taxon>Acanthomorphata</taxon>
        <taxon>Carangaria</taxon>
        <taxon>Pleuronectiformes</taxon>
        <taxon>Pleuronectoidei</taxon>
        <taxon>Pleuronectidae</taxon>
        <taxon>Pleuronectes</taxon>
    </lineage>
</organism>